<gene>
    <name evidence="2" type="ORF">WJX73_002935</name>
</gene>
<name>A0AAW1NLM9_9CHLO</name>
<evidence type="ECO:0000256" key="1">
    <source>
        <dbReference type="SAM" id="MobiDB-lite"/>
    </source>
</evidence>
<feature type="region of interest" description="Disordered" evidence="1">
    <location>
        <begin position="56"/>
        <end position="87"/>
    </location>
</feature>
<sequence length="87" mass="9444">MSAYKITVRFTSDPPVNNPSAFERTYRTDAPYRVKDIQKDLEDSSTGKWKGIVTTADAPSQPLGRTHLLDPNSGPSSGSAMLCLDLG</sequence>
<dbReference type="Proteomes" id="UP001465755">
    <property type="component" value="Unassembled WGS sequence"/>
</dbReference>
<organism evidence="2 3">
    <name type="scientific">Symbiochloris irregularis</name>
    <dbReference type="NCBI Taxonomy" id="706552"/>
    <lineage>
        <taxon>Eukaryota</taxon>
        <taxon>Viridiplantae</taxon>
        <taxon>Chlorophyta</taxon>
        <taxon>core chlorophytes</taxon>
        <taxon>Trebouxiophyceae</taxon>
        <taxon>Trebouxiales</taxon>
        <taxon>Trebouxiaceae</taxon>
        <taxon>Symbiochloris</taxon>
    </lineage>
</organism>
<accession>A0AAW1NLM9</accession>
<protein>
    <submittedName>
        <fullName evidence="2">Uncharacterized protein</fullName>
    </submittedName>
</protein>
<reference evidence="2 3" key="1">
    <citation type="journal article" date="2024" name="Nat. Commun.">
        <title>Phylogenomics reveals the evolutionary origins of lichenization in chlorophyte algae.</title>
        <authorList>
            <person name="Puginier C."/>
            <person name="Libourel C."/>
            <person name="Otte J."/>
            <person name="Skaloud P."/>
            <person name="Haon M."/>
            <person name="Grisel S."/>
            <person name="Petersen M."/>
            <person name="Berrin J.G."/>
            <person name="Delaux P.M."/>
            <person name="Dal Grande F."/>
            <person name="Keller J."/>
        </authorList>
    </citation>
    <scope>NUCLEOTIDE SEQUENCE [LARGE SCALE GENOMIC DNA]</scope>
    <source>
        <strain evidence="2 3">SAG 2036</strain>
    </source>
</reference>
<evidence type="ECO:0000313" key="3">
    <source>
        <dbReference type="Proteomes" id="UP001465755"/>
    </source>
</evidence>
<dbReference type="EMBL" id="JALJOQ010000217">
    <property type="protein sequence ID" value="KAK9789008.1"/>
    <property type="molecule type" value="Genomic_DNA"/>
</dbReference>
<proteinExistence type="predicted"/>
<comment type="caution">
    <text evidence="2">The sequence shown here is derived from an EMBL/GenBank/DDBJ whole genome shotgun (WGS) entry which is preliminary data.</text>
</comment>
<keyword evidence="3" id="KW-1185">Reference proteome</keyword>
<dbReference type="AlphaFoldDB" id="A0AAW1NLM9"/>
<evidence type="ECO:0000313" key="2">
    <source>
        <dbReference type="EMBL" id="KAK9789008.1"/>
    </source>
</evidence>